<organism evidence="9 10">
    <name type="scientific">Rhizoctonia solani</name>
    <dbReference type="NCBI Taxonomy" id="456999"/>
    <lineage>
        <taxon>Eukaryota</taxon>
        <taxon>Fungi</taxon>
        <taxon>Dikarya</taxon>
        <taxon>Basidiomycota</taxon>
        <taxon>Agaricomycotina</taxon>
        <taxon>Agaricomycetes</taxon>
        <taxon>Cantharellales</taxon>
        <taxon>Ceratobasidiaceae</taxon>
        <taxon>Rhizoctonia</taxon>
    </lineage>
</organism>
<keyword evidence="3 5" id="KW-0067">ATP-binding</keyword>
<keyword evidence="6" id="KW-0472">Membrane</keyword>
<protein>
    <recommendedName>
        <fullName evidence="11">Glutamyl-tRNA synthetase</fullName>
    </recommendedName>
</protein>
<dbReference type="Gene3D" id="2.30.110.10">
    <property type="entry name" value="Electron Transport, Fmn-binding Protein, Chain A"/>
    <property type="match status" value="1"/>
</dbReference>
<keyword evidence="6" id="KW-0812">Transmembrane</keyword>
<comment type="caution">
    <text evidence="9">The sequence shown here is derived from an EMBL/GenBank/DDBJ whole genome shotgun (WGS) entry which is preliminary data.</text>
</comment>
<gene>
    <name evidence="9" type="ORF">RDB_LOCUS86472</name>
</gene>
<feature type="transmembrane region" description="Helical" evidence="6">
    <location>
        <begin position="387"/>
        <end position="410"/>
    </location>
</feature>
<keyword evidence="4 5" id="KW-0030">Aminoacyl-tRNA synthetase</keyword>
<evidence type="ECO:0008006" key="11">
    <source>
        <dbReference type="Google" id="ProtNLM"/>
    </source>
</evidence>
<dbReference type="InterPro" id="IPR001412">
    <property type="entry name" value="aa-tRNA-synth_I_CS"/>
</dbReference>
<name>A0A8H3E2J8_9AGAM</name>
<accession>A0A8H3E2J8</accession>
<dbReference type="Gene3D" id="3.40.50.620">
    <property type="entry name" value="HUPs"/>
    <property type="match status" value="1"/>
</dbReference>
<comment type="similarity">
    <text evidence="5">Belongs to the class-I aminoacyl-tRNA synthetase family.</text>
</comment>
<evidence type="ECO:0000256" key="5">
    <source>
        <dbReference type="RuleBase" id="RU363037"/>
    </source>
</evidence>
<dbReference type="EMBL" id="CAJNJQ010001768">
    <property type="protein sequence ID" value="CAE7148973.1"/>
    <property type="molecule type" value="Genomic_DNA"/>
</dbReference>
<dbReference type="AlphaFoldDB" id="A0A8H3E2J8"/>
<dbReference type="PANTHER" id="PTHR39336">
    <property type="entry name" value="PYRIDOXAMINE PHOSPHATE OXIDASE FAMILY PROTEIN (AFU_ORTHOLOGUE AFUA_6G11440)"/>
    <property type="match status" value="1"/>
</dbReference>
<dbReference type="PANTHER" id="PTHR39336:SF3">
    <property type="entry name" value="PYRIDOXAMINE PHOSPHATE OXIDASE"/>
    <property type="match status" value="1"/>
</dbReference>
<evidence type="ECO:0000259" key="7">
    <source>
        <dbReference type="Pfam" id="PF00749"/>
    </source>
</evidence>
<dbReference type="GO" id="GO:0004812">
    <property type="term" value="F:aminoacyl-tRNA ligase activity"/>
    <property type="evidence" value="ECO:0007669"/>
    <property type="project" value="UniProtKB-KW"/>
</dbReference>
<dbReference type="Pfam" id="PF00749">
    <property type="entry name" value="tRNA-synt_1c"/>
    <property type="match status" value="1"/>
</dbReference>
<dbReference type="InterPro" id="IPR012349">
    <property type="entry name" value="Split_barrel_FMN-bd"/>
</dbReference>
<evidence type="ECO:0000259" key="8">
    <source>
        <dbReference type="Pfam" id="PF01243"/>
    </source>
</evidence>
<dbReference type="GO" id="GO:0006418">
    <property type="term" value="P:tRNA aminoacylation for protein translation"/>
    <property type="evidence" value="ECO:0007669"/>
    <property type="project" value="InterPro"/>
</dbReference>
<evidence type="ECO:0000256" key="1">
    <source>
        <dbReference type="ARBA" id="ARBA00022598"/>
    </source>
</evidence>
<evidence type="ECO:0000313" key="10">
    <source>
        <dbReference type="Proteomes" id="UP000663827"/>
    </source>
</evidence>
<evidence type="ECO:0000313" key="9">
    <source>
        <dbReference type="EMBL" id="CAE7148973.1"/>
    </source>
</evidence>
<dbReference type="PRINTS" id="PR00987">
    <property type="entry name" value="TRNASYNTHGLU"/>
</dbReference>
<dbReference type="InterPro" id="IPR014729">
    <property type="entry name" value="Rossmann-like_a/b/a_fold"/>
</dbReference>
<dbReference type="GO" id="GO:0005524">
    <property type="term" value="F:ATP binding"/>
    <property type="evidence" value="ECO:0007669"/>
    <property type="project" value="UniProtKB-KW"/>
</dbReference>
<dbReference type="InterPro" id="IPR000924">
    <property type="entry name" value="Glu/Gln-tRNA-synth"/>
</dbReference>
<dbReference type="SUPFAM" id="SSF50475">
    <property type="entry name" value="FMN-binding split barrel"/>
    <property type="match status" value="1"/>
</dbReference>
<feature type="domain" description="Pyridoxamine 5'-phosphate oxidase N-terminal" evidence="8">
    <location>
        <begin position="143"/>
        <end position="262"/>
    </location>
</feature>
<dbReference type="PROSITE" id="PS00178">
    <property type="entry name" value="AA_TRNA_LIGASE_I"/>
    <property type="match status" value="1"/>
</dbReference>
<dbReference type="SUPFAM" id="SSF52374">
    <property type="entry name" value="Nucleotidylyl transferase"/>
    <property type="match status" value="1"/>
</dbReference>
<evidence type="ECO:0000256" key="6">
    <source>
        <dbReference type="SAM" id="Phobius"/>
    </source>
</evidence>
<dbReference type="InterPro" id="IPR020058">
    <property type="entry name" value="Glu/Gln-tRNA-synth_Ib_cat-dom"/>
</dbReference>
<dbReference type="InterPro" id="IPR011576">
    <property type="entry name" value="Pyridox_Oxase_N"/>
</dbReference>
<keyword evidence="6" id="KW-1133">Transmembrane helix</keyword>
<keyword evidence="5" id="KW-0648">Protein biosynthesis</keyword>
<dbReference type="Pfam" id="PF01243">
    <property type="entry name" value="PNPOx_N"/>
    <property type="match status" value="1"/>
</dbReference>
<evidence type="ECO:0000256" key="4">
    <source>
        <dbReference type="ARBA" id="ARBA00023146"/>
    </source>
</evidence>
<evidence type="ECO:0000256" key="2">
    <source>
        <dbReference type="ARBA" id="ARBA00022741"/>
    </source>
</evidence>
<feature type="domain" description="Glutamyl/glutaminyl-tRNA synthetase class Ib catalytic" evidence="7">
    <location>
        <begin position="6"/>
        <end position="120"/>
    </location>
</feature>
<keyword evidence="1 5" id="KW-0436">Ligase</keyword>
<keyword evidence="2 5" id="KW-0547">Nucleotide-binding</keyword>
<evidence type="ECO:0000256" key="3">
    <source>
        <dbReference type="ARBA" id="ARBA00022840"/>
    </source>
</evidence>
<dbReference type="Proteomes" id="UP000663827">
    <property type="component" value="Unassembled WGS sequence"/>
</dbReference>
<proteinExistence type="inferred from homology"/>
<sequence length="417" mass="46275">MNKLPRLRFAPSPTGSLHLGGLRTALFNHVVAKKLGETWALRIEDTDRSRLVPGSVEEIRKGLEWAGIMYDHGPGAGGPHAPYNYTQVRPRKLARLSVTQCLFQSERPDVYHEYTKKLLDVCSTPIQLGSGLRWRLHTCYEERWIQEQRCFWVATAPLSASGHINVSPKGISGTFKIIDNKTFFYQDLTGSGVETAAHLRENKRITVLFNALHGPPRIVRLFGMGEVHELGSPRYNELIPPEERMVGSRAAVVVDVHKVGTSCGFSVPLYEPAGERTTLHEISGPLEAIDQQFANDREGFEATSSTSHLTFIPSASDPSKDDHSPKGIKDYWSKNNIRSIDGLPGLRYCRQLGGLPLEAVKEDHKLFHQDIVDKKLSARLSDKAHQVAEIVGGSGFIVGLVVGGLLTLSWTSRYGHN</sequence>
<reference evidence="9" key="1">
    <citation type="submission" date="2021-01" db="EMBL/GenBank/DDBJ databases">
        <authorList>
            <person name="Kaushik A."/>
        </authorList>
    </citation>
    <scope>NUCLEOTIDE SEQUENCE</scope>
    <source>
        <strain evidence="9">AG5</strain>
    </source>
</reference>